<dbReference type="AlphaFoldDB" id="A0A5E4VKH7"/>
<evidence type="ECO:0000313" key="2">
    <source>
        <dbReference type="Proteomes" id="UP000368474"/>
    </source>
</evidence>
<sequence length="58" mass="5992">MANAVARHEQSALTEILSIARAALRAAVNAPTDNASLDAVGEALVAIARVVETEVRHG</sequence>
<protein>
    <submittedName>
        <fullName evidence="1">Uncharacterized protein</fullName>
    </submittedName>
</protein>
<dbReference type="EMBL" id="CABPSD010000007">
    <property type="protein sequence ID" value="VVE12316.1"/>
    <property type="molecule type" value="Genomic_DNA"/>
</dbReference>
<dbReference type="RefSeq" id="WP_174971315.1">
    <property type="nucleotide sequence ID" value="NZ_CABPSD010000007.1"/>
</dbReference>
<accession>A0A5E4VKH7</accession>
<gene>
    <name evidence="1" type="ORF">PMO31116_02672</name>
</gene>
<proteinExistence type="predicted"/>
<dbReference type="Proteomes" id="UP000368474">
    <property type="component" value="Unassembled WGS sequence"/>
</dbReference>
<organism evidence="1 2">
    <name type="scientific">Pandoraea morbifera</name>
    <dbReference type="NCBI Taxonomy" id="2508300"/>
    <lineage>
        <taxon>Bacteria</taxon>
        <taxon>Pseudomonadati</taxon>
        <taxon>Pseudomonadota</taxon>
        <taxon>Betaproteobacteria</taxon>
        <taxon>Burkholderiales</taxon>
        <taxon>Burkholderiaceae</taxon>
        <taxon>Pandoraea</taxon>
    </lineage>
</organism>
<keyword evidence="2" id="KW-1185">Reference proteome</keyword>
<evidence type="ECO:0000313" key="1">
    <source>
        <dbReference type="EMBL" id="VVE12316.1"/>
    </source>
</evidence>
<name>A0A5E4VKH7_9BURK</name>
<reference evidence="1 2" key="1">
    <citation type="submission" date="2019-08" db="EMBL/GenBank/DDBJ databases">
        <authorList>
            <person name="Peeters C."/>
        </authorList>
    </citation>
    <scope>NUCLEOTIDE SEQUENCE [LARGE SCALE GENOMIC DNA]</scope>
    <source>
        <strain evidence="1 2">LMG 31116</strain>
    </source>
</reference>